<dbReference type="EMBL" id="PYYB01000001">
    <property type="protein sequence ID" value="PTL59493.1"/>
    <property type="molecule type" value="Genomic_DNA"/>
</dbReference>
<dbReference type="InterPro" id="IPR006656">
    <property type="entry name" value="Mopterin_OxRdtase"/>
</dbReference>
<dbReference type="PROSITE" id="PS51669">
    <property type="entry name" value="4FE4S_MOW_BIS_MGD"/>
    <property type="match status" value="1"/>
</dbReference>
<feature type="domain" description="4Fe-4S Mo/W bis-MGD-type" evidence="5">
    <location>
        <begin position="1"/>
        <end position="57"/>
    </location>
</feature>
<keyword evidence="4" id="KW-0411">Iron-sulfur</keyword>
<dbReference type="GO" id="GO:0051536">
    <property type="term" value="F:iron-sulfur cluster binding"/>
    <property type="evidence" value="ECO:0007669"/>
    <property type="project" value="UniProtKB-KW"/>
</dbReference>
<evidence type="ECO:0000256" key="1">
    <source>
        <dbReference type="ARBA" id="ARBA00010312"/>
    </source>
</evidence>
<keyword evidence="2" id="KW-0479">Metal-binding</keyword>
<dbReference type="Gene3D" id="3.40.50.740">
    <property type="match status" value="1"/>
</dbReference>
<dbReference type="Gene3D" id="3.40.228.10">
    <property type="entry name" value="Dimethylsulfoxide Reductase, domain 2"/>
    <property type="match status" value="1"/>
</dbReference>
<dbReference type="SUPFAM" id="SSF50692">
    <property type="entry name" value="ADC-like"/>
    <property type="match status" value="1"/>
</dbReference>
<dbReference type="PANTHER" id="PTHR43742:SF2">
    <property type="entry name" value="ASSIMILATORY NITRATE REDUCTASE CATALYTIC SUBUNIT"/>
    <property type="match status" value="1"/>
</dbReference>
<dbReference type="GO" id="GO:0016491">
    <property type="term" value="F:oxidoreductase activity"/>
    <property type="evidence" value="ECO:0007669"/>
    <property type="project" value="InterPro"/>
</dbReference>
<dbReference type="GO" id="GO:0043546">
    <property type="term" value="F:molybdopterin cofactor binding"/>
    <property type="evidence" value="ECO:0007669"/>
    <property type="project" value="InterPro"/>
</dbReference>
<dbReference type="OrthoDB" id="7376058at2"/>
<accession>A0A2T4UJS0</accession>
<dbReference type="Pfam" id="PF04879">
    <property type="entry name" value="Molybdop_Fe4S4"/>
    <property type="match status" value="1"/>
</dbReference>
<comment type="similarity">
    <text evidence="1">Belongs to the prokaryotic molybdopterin-containing oxidoreductase family.</text>
</comment>
<dbReference type="PANTHER" id="PTHR43742">
    <property type="entry name" value="TRIMETHYLAMINE-N-OXIDE REDUCTASE"/>
    <property type="match status" value="1"/>
</dbReference>
<evidence type="ECO:0000256" key="3">
    <source>
        <dbReference type="ARBA" id="ARBA00023004"/>
    </source>
</evidence>
<evidence type="ECO:0000313" key="6">
    <source>
        <dbReference type="EMBL" id="PTL59493.1"/>
    </source>
</evidence>
<evidence type="ECO:0000256" key="4">
    <source>
        <dbReference type="ARBA" id="ARBA00023014"/>
    </source>
</evidence>
<dbReference type="InterPro" id="IPR006963">
    <property type="entry name" value="Mopterin_OxRdtase_4Fe-4S_dom"/>
</dbReference>
<dbReference type="RefSeq" id="WP_107568138.1">
    <property type="nucleotide sequence ID" value="NZ_PYYB01000001.1"/>
</dbReference>
<dbReference type="InterPro" id="IPR009010">
    <property type="entry name" value="Asp_de-COase-like_dom_sf"/>
</dbReference>
<name>A0A2T4UJS0_9ACTN</name>
<protein>
    <submittedName>
        <fullName evidence="6">Molybdopterin oxidoreductase</fullName>
    </submittedName>
</protein>
<reference evidence="6 7" key="1">
    <citation type="submission" date="2018-03" db="EMBL/GenBank/DDBJ databases">
        <title>Aquarubrobacter algicola gen. nov., sp. nov., a novel actinobacterium isolated from shallow eutrophic lake during the end of cyanobacterial harmful algal blooms.</title>
        <authorList>
            <person name="Chun S.J."/>
        </authorList>
    </citation>
    <scope>NUCLEOTIDE SEQUENCE [LARGE SCALE GENOMIC DNA]</scope>
    <source>
        <strain evidence="6 7">Seoho-28</strain>
    </source>
</reference>
<keyword evidence="7" id="KW-1185">Reference proteome</keyword>
<organism evidence="6 7">
    <name type="scientific">Paraconexibacter algicola</name>
    <dbReference type="NCBI Taxonomy" id="2133960"/>
    <lineage>
        <taxon>Bacteria</taxon>
        <taxon>Bacillati</taxon>
        <taxon>Actinomycetota</taxon>
        <taxon>Thermoleophilia</taxon>
        <taxon>Solirubrobacterales</taxon>
        <taxon>Paraconexibacteraceae</taxon>
        <taxon>Paraconexibacter</taxon>
    </lineage>
</organism>
<dbReference type="SUPFAM" id="SSF53706">
    <property type="entry name" value="Formate dehydrogenase/DMSO reductase, domains 1-3"/>
    <property type="match status" value="1"/>
</dbReference>
<dbReference type="InterPro" id="IPR050612">
    <property type="entry name" value="Prok_Mopterin_Oxidored"/>
</dbReference>
<proteinExistence type="inferred from homology"/>
<dbReference type="InterPro" id="IPR006657">
    <property type="entry name" value="MoPterin_dinucl-bd_dom"/>
</dbReference>
<dbReference type="Pfam" id="PF01568">
    <property type="entry name" value="Molydop_binding"/>
    <property type="match status" value="1"/>
</dbReference>
<dbReference type="Proteomes" id="UP000240739">
    <property type="component" value="Unassembled WGS sequence"/>
</dbReference>
<dbReference type="Gene3D" id="2.20.25.90">
    <property type="entry name" value="ADC-like domains"/>
    <property type="match status" value="1"/>
</dbReference>
<dbReference type="Pfam" id="PF00384">
    <property type="entry name" value="Molybdopterin"/>
    <property type="match status" value="1"/>
</dbReference>
<evidence type="ECO:0000259" key="5">
    <source>
        <dbReference type="PROSITE" id="PS51669"/>
    </source>
</evidence>
<evidence type="ECO:0000313" key="7">
    <source>
        <dbReference type="Proteomes" id="UP000240739"/>
    </source>
</evidence>
<dbReference type="AlphaFoldDB" id="A0A2T4UJS0"/>
<keyword evidence="3" id="KW-0408">Iron</keyword>
<dbReference type="SMART" id="SM00926">
    <property type="entry name" value="Molybdop_Fe4S4"/>
    <property type="match status" value="1"/>
</dbReference>
<gene>
    <name evidence="6" type="ORF">C7Y72_07455</name>
</gene>
<evidence type="ECO:0000256" key="2">
    <source>
        <dbReference type="ARBA" id="ARBA00022723"/>
    </source>
</evidence>
<comment type="caution">
    <text evidence="6">The sequence shown here is derived from an EMBL/GenBank/DDBJ whole genome shotgun (WGS) entry which is preliminary data.</text>
</comment>
<dbReference type="Gene3D" id="2.40.40.20">
    <property type="match status" value="1"/>
</dbReference>
<dbReference type="GO" id="GO:0046872">
    <property type="term" value="F:metal ion binding"/>
    <property type="evidence" value="ECO:0007669"/>
    <property type="project" value="UniProtKB-KW"/>
</dbReference>
<sequence>MSEHKIWCGVCEATCGLVATVEDDRVVKVRPDDSHPNSEGFACPKGILYPKILEDPDRVLAPQRRRADGTFEPVSWDEALDDIGRRLNAVIAEHGRESVGVTLGNPTGWNYGAFFLTFGMAAALGTKHFFSAGSVDINNYWVVGQLLYGHNLTNPVPDFDRTDFLLVLGANPVVSHGSMVTVGNVRRRMNDIVGRGGRIVVVDPRRTETAELYEHVPVRPDSDAWLLAGMLRTIFDEGLEHRAMLAHQATGVDALRAMVADLDLDHAAAETGIPRATIEQLARDLAAAPSACVYGRCGASLSRFSTLTKYLIDALNIVTGNLDRPGGMVFPMPFLDAETFTKLFRINGYDRWRTRVDGIPEVLGTSPLACLPREAETPGPGQLRAMIAVSTNMATTSPASNDMERALAGLDLFVSLDPYITETNRHADYVLPPKMLLEREGFPLFGQLHYTIPNASWTEAIVPPRGDVRDDWWVIDQICKRIGIVPSPAPGAQLLGRLGVRVPPSLAVDLFMRIGRYGDLFGLRRRGLSRRKLLRHDGAIKLEDGLETGVLRRKLHTKDKRVHLGDPLFAREMQRMRTTPTADVEHPLRLFTIRELRSQNSWLHNVPKLMAGGRGCRLRIHPDDARERGIEDGSTVAVASRWGRIEVEARVTDEVMPGSVGLNQHWGHKGGWRTAVAAGGARYNDLVPGDAATIDVASGNAWMNGIGVEVVPVAAPAPADAAALTA</sequence>